<evidence type="ECO:0000256" key="1">
    <source>
        <dbReference type="SAM" id="MobiDB-lite"/>
    </source>
</evidence>
<proteinExistence type="predicted"/>
<sequence>MNTLSVAIIKISPGCCLVHTWRTRDHMAPLPLSSLTPCERRRRKRERGKGGRGRGGGKGSRLVHSLKYLMEIPGKASYSNPQLWTTHSNGFGSYQY</sequence>
<evidence type="ECO:0000313" key="2">
    <source>
        <dbReference type="EMBL" id="GFO00233.1"/>
    </source>
</evidence>
<keyword evidence="3" id="KW-1185">Reference proteome</keyword>
<feature type="compositionally biased region" description="Basic residues" evidence="1">
    <location>
        <begin position="40"/>
        <end position="52"/>
    </location>
</feature>
<gene>
    <name evidence="2" type="ORF">PoB_002673800</name>
</gene>
<organism evidence="2 3">
    <name type="scientific">Plakobranchus ocellatus</name>
    <dbReference type="NCBI Taxonomy" id="259542"/>
    <lineage>
        <taxon>Eukaryota</taxon>
        <taxon>Metazoa</taxon>
        <taxon>Spiralia</taxon>
        <taxon>Lophotrochozoa</taxon>
        <taxon>Mollusca</taxon>
        <taxon>Gastropoda</taxon>
        <taxon>Heterobranchia</taxon>
        <taxon>Euthyneura</taxon>
        <taxon>Panpulmonata</taxon>
        <taxon>Sacoglossa</taxon>
        <taxon>Placobranchoidea</taxon>
        <taxon>Plakobranchidae</taxon>
        <taxon>Plakobranchus</taxon>
    </lineage>
</organism>
<reference evidence="2 3" key="1">
    <citation type="journal article" date="2021" name="Elife">
        <title>Chloroplast acquisition without the gene transfer in kleptoplastic sea slugs, Plakobranchus ocellatus.</title>
        <authorList>
            <person name="Maeda T."/>
            <person name="Takahashi S."/>
            <person name="Yoshida T."/>
            <person name="Shimamura S."/>
            <person name="Takaki Y."/>
            <person name="Nagai Y."/>
            <person name="Toyoda A."/>
            <person name="Suzuki Y."/>
            <person name="Arimoto A."/>
            <person name="Ishii H."/>
            <person name="Satoh N."/>
            <person name="Nishiyama T."/>
            <person name="Hasebe M."/>
            <person name="Maruyama T."/>
            <person name="Minagawa J."/>
            <person name="Obokata J."/>
            <person name="Shigenobu S."/>
        </authorList>
    </citation>
    <scope>NUCLEOTIDE SEQUENCE [LARGE SCALE GENOMIC DNA]</scope>
</reference>
<evidence type="ECO:0000313" key="3">
    <source>
        <dbReference type="Proteomes" id="UP000735302"/>
    </source>
</evidence>
<comment type="caution">
    <text evidence="2">The sequence shown here is derived from an EMBL/GenBank/DDBJ whole genome shotgun (WGS) entry which is preliminary data.</text>
</comment>
<protein>
    <submittedName>
        <fullName evidence="2">Uncharacterized protein</fullName>
    </submittedName>
</protein>
<dbReference type="EMBL" id="BLXT01003064">
    <property type="protein sequence ID" value="GFO00233.1"/>
    <property type="molecule type" value="Genomic_DNA"/>
</dbReference>
<dbReference type="Proteomes" id="UP000735302">
    <property type="component" value="Unassembled WGS sequence"/>
</dbReference>
<name>A0AAV3ZZC2_9GAST</name>
<feature type="region of interest" description="Disordered" evidence="1">
    <location>
        <begin position="31"/>
        <end position="60"/>
    </location>
</feature>
<accession>A0AAV3ZZC2</accession>
<dbReference type="AlphaFoldDB" id="A0AAV3ZZC2"/>